<reference evidence="4" key="3">
    <citation type="submission" date="2025-09" db="UniProtKB">
        <authorList>
            <consortium name="Ensembl"/>
        </authorList>
    </citation>
    <scope>IDENTIFICATION</scope>
</reference>
<sequence>MTGFRLGPHYPACPWRGFPPCCTCVNPCLYMENATPALHSFEQVKRKMEQLVNENVQLHAQVERLNTRLNSQTDLSMQLSTAVTALQQQVHALQLQALTPPTAEPHFSLPEKWNGEMGSPDGLLANLDMQFECHPGRFPTARSRVTQLTSLHTGRAAEWAAALYYSKSPECNDYAAFVAALRKTFVPPSSEMGAEARLLKLRQKECSVCAYASEFRIISAKLRWDDSALRAVFLEGLATYIRDEMAGKELPQTLDEVVDLALRIDQRVLVRPKPLIRPSRAPGPFPHPRTPAPGPVATEEPMQLGHLPPEERQRRWSEGLCAYCGPPDHRRMNCPLRSGNEGTH</sequence>
<accession>A0A8C6NNC2</accession>
<dbReference type="Ensembl" id="ENSNFUT00015014281.1">
    <property type="protein sequence ID" value="ENSNFUP00015013595.1"/>
    <property type="gene ID" value="ENSNFUG00015006663.1"/>
</dbReference>
<dbReference type="Pfam" id="PF03732">
    <property type="entry name" value="Retrotrans_gag"/>
    <property type="match status" value="1"/>
</dbReference>
<dbReference type="PANTHER" id="PTHR15503">
    <property type="entry name" value="LDOC1 RELATED"/>
    <property type="match status" value="1"/>
</dbReference>
<feature type="domain" description="Retrotransposon gag" evidence="3">
    <location>
        <begin position="153"/>
        <end position="238"/>
    </location>
</feature>
<dbReference type="Proteomes" id="UP000694548">
    <property type="component" value="Chromosome sgr11"/>
</dbReference>
<protein>
    <recommendedName>
        <fullName evidence="3">Retrotransposon gag domain-containing protein</fullName>
    </recommendedName>
</protein>
<dbReference type="InterPro" id="IPR032567">
    <property type="entry name" value="RTL1-rel"/>
</dbReference>
<evidence type="ECO:0000313" key="5">
    <source>
        <dbReference type="Proteomes" id="UP000694548"/>
    </source>
</evidence>
<evidence type="ECO:0000256" key="1">
    <source>
        <dbReference type="SAM" id="Coils"/>
    </source>
</evidence>
<feature type="compositionally biased region" description="Pro residues" evidence="2">
    <location>
        <begin position="281"/>
        <end position="294"/>
    </location>
</feature>
<evidence type="ECO:0000256" key="2">
    <source>
        <dbReference type="SAM" id="MobiDB-lite"/>
    </source>
</evidence>
<reference evidence="4" key="1">
    <citation type="submission" date="2014-08" db="EMBL/GenBank/DDBJ databases">
        <authorList>
            <person name="Senf B."/>
            <person name="Petzold A."/>
            <person name="Downie B.R."/>
            <person name="Koch P."/>
            <person name="Platzer M."/>
        </authorList>
    </citation>
    <scope>NUCLEOTIDE SEQUENCE [LARGE SCALE GENOMIC DNA]</scope>
    <source>
        <strain evidence="4">GRZ</strain>
    </source>
</reference>
<reference evidence="4" key="2">
    <citation type="submission" date="2025-08" db="UniProtKB">
        <authorList>
            <consortium name="Ensembl"/>
        </authorList>
    </citation>
    <scope>IDENTIFICATION</scope>
</reference>
<dbReference type="InterPro" id="IPR005162">
    <property type="entry name" value="Retrotrans_gag_dom"/>
</dbReference>
<keyword evidence="5" id="KW-1185">Reference proteome</keyword>
<organism evidence="4 5">
    <name type="scientific">Nothobranchius furzeri</name>
    <name type="common">Turquoise killifish</name>
    <dbReference type="NCBI Taxonomy" id="105023"/>
    <lineage>
        <taxon>Eukaryota</taxon>
        <taxon>Metazoa</taxon>
        <taxon>Chordata</taxon>
        <taxon>Craniata</taxon>
        <taxon>Vertebrata</taxon>
        <taxon>Euteleostomi</taxon>
        <taxon>Actinopterygii</taxon>
        <taxon>Neopterygii</taxon>
        <taxon>Teleostei</taxon>
        <taxon>Neoteleostei</taxon>
        <taxon>Acanthomorphata</taxon>
        <taxon>Ovalentaria</taxon>
        <taxon>Atherinomorphae</taxon>
        <taxon>Cyprinodontiformes</taxon>
        <taxon>Nothobranchiidae</taxon>
        <taxon>Nothobranchius</taxon>
    </lineage>
</organism>
<dbReference type="GeneTree" id="ENSGT00950000183173"/>
<evidence type="ECO:0000313" key="4">
    <source>
        <dbReference type="Ensembl" id="ENSNFUP00015013595.1"/>
    </source>
</evidence>
<dbReference type="AlphaFoldDB" id="A0A8C6NNC2"/>
<feature type="coiled-coil region" evidence="1">
    <location>
        <begin position="41"/>
        <end position="68"/>
    </location>
</feature>
<dbReference type="PANTHER" id="PTHR15503:SF22">
    <property type="entry name" value="TRANSPOSON TY3-I GAG POLYPROTEIN"/>
    <property type="match status" value="1"/>
</dbReference>
<feature type="region of interest" description="Disordered" evidence="2">
    <location>
        <begin position="275"/>
        <end position="298"/>
    </location>
</feature>
<proteinExistence type="predicted"/>
<name>A0A8C6NNC2_NOTFU</name>
<evidence type="ECO:0000259" key="3">
    <source>
        <dbReference type="Pfam" id="PF03732"/>
    </source>
</evidence>
<keyword evidence="1" id="KW-0175">Coiled coil</keyword>